<comment type="caution">
    <text evidence="2">The sequence shown here is derived from an EMBL/GenBank/DDBJ whole genome shotgun (WGS) entry which is preliminary data.</text>
</comment>
<keyword evidence="3" id="KW-1185">Reference proteome</keyword>
<feature type="region of interest" description="Disordered" evidence="1">
    <location>
        <begin position="218"/>
        <end position="240"/>
    </location>
</feature>
<protein>
    <submittedName>
        <fullName evidence="2">Possible minor structural protein gp89</fullName>
    </submittedName>
</protein>
<feature type="region of interest" description="Disordered" evidence="1">
    <location>
        <begin position="16"/>
        <end position="61"/>
    </location>
</feature>
<dbReference type="EMBL" id="BBJM01000011">
    <property type="protein sequence ID" value="GAK47704.1"/>
    <property type="molecule type" value="Genomic_DNA"/>
</dbReference>
<dbReference type="eggNOG" id="COG1388">
    <property type="taxonomic scope" value="Bacteria"/>
</dbReference>
<proteinExistence type="predicted"/>
<name>A0A081BI36_9LACO</name>
<dbReference type="Proteomes" id="UP000028700">
    <property type="component" value="Unassembled WGS sequence"/>
</dbReference>
<organism evidence="2 3">
    <name type="scientific">Secundilactobacillus oryzae JCM 18671</name>
    <dbReference type="NCBI Taxonomy" id="1291743"/>
    <lineage>
        <taxon>Bacteria</taxon>
        <taxon>Bacillati</taxon>
        <taxon>Bacillota</taxon>
        <taxon>Bacilli</taxon>
        <taxon>Lactobacillales</taxon>
        <taxon>Lactobacillaceae</taxon>
        <taxon>Secundilactobacillus</taxon>
    </lineage>
</organism>
<evidence type="ECO:0000256" key="1">
    <source>
        <dbReference type="SAM" id="MobiDB-lite"/>
    </source>
</evidence>
<reference evidence="2" key="1">
    <citation type="journal article" date="2014" name="Genome Announc.">
        <title>Draft Genome Sequence of Lactobacillus oryzae Strain SG293T.</title>
        <authorList>
            <person name="Tanizawa Y."/>
            <person name="Fujisawa T."/>
            <person name="Mochizuki T."/>
            <person name="Kaminuma E."/>
            <person name="Nakamura Y."/>
            <person name="Tohno M."/>
        </authorList>
    </citation>
    <scope>NUCLEOTIDE SEQUENCE [LARGE SCALE GENOMIC DNA]</scope>
    <source>
        <strain evidence="2">SG293</strain>
    </source>
</reference>
<evidence type="ECO:0000313" key="2">
    <source>
        <dbReference type="EMBL" id="GAK47704.1"/>
    </source>
</evidence>
<gene>
    <name evidence="2" type="ORF">LOSG293_110200</name>
</gene>
<dbReference type="AlphaFoldDB" id="A0A081BI36"/>
<feature type="compositionally biased region" description="Basic and acidic residues" evidence="1">
    <location>
        <begin position="39"/>
        <end position="61"/>
    </location>
</feature>
<accession>A0A081BI36</accession>
<dbReference type="STRING" id="1291743.LOSG293_110200"/>
<evidence type="ECO:0000313" key="3">
    <source>
        <dbReference type="Proteomes" id="UP000028700"/>
    </source>
</evidence>
<sequence length="287" mass="32016">MIAGFNKTIKSTQKKITKLKKKVDPKGKSSSVIKALTKKQNDAKKAKDKAASAKKRADEEEHKVTILNSVKDDDRFEKDAYVMPNYPRADDSYVFMFVTDESEPHSTNVATQAVEHGMNMVTTTQMNAPTISVTAVLGGETIDDMDQIKKDLVKLRRWTDHGTDIRWNSEAGYQEHVIMSDLTSDFNRASGGTGINTCNITFTLTIATYFDSNVKKKAKKTKKTGSKPKSKGTGKGKSNSKHKYIVAKSGYTYWYVSQKTGVKLSTVEKLNKYPARKIPIGAKIYYS</sequence>